<dbReference type="PANTHER" id="PTHR22901:SF0">
    <property type="entry name" value="SIALATE O-ACETYLESTERASE"/>
    <property type="match status" value="1"/>
</dbReference>
<keyword evidence="1" id="KW-0378">Hydrolase</keyword>
<sequence length="474" mass="53708">MTNDFKLAPIFSDQMILQRDKPILFFGEARVGAKVKLFLPNLALETIANETGHFQIEVPPFSANETVSCEFISEGQHIMLENILFGDVYLVAGQSNMEFQLKNDIEVAQEKMDWSKIRFYNVPQMEYPGHEISMMNWEKANENMSAVAYYFAVKLFIENPVIPIGIIGCYKGGTSASCWVSEEVLAENKVLKQTYLEPFERAVLNKDEAELEAEREAFEAKSQSFARKKEAFIAEHPEMTLMEVKQILGHSPWPPPMTPKSYGRPSGLFHTMLQTIIGMKFRAIIWYQGEEDVQFGAVYQLLLEKLIKQWRQIFGQDELPFFIVQLPRYANAPDGSWPIIREIQEQVAKETLGAYLITTIDTGEAYDIHPPSKRVIGERTAVTVNKVLNQAVEDVTPIIGQLNQSTIVIENAKQLTVIGEYPFNLPGVEIKGATLIIPTASEPVFQYAFENFPRGYLVNEYGIPVSPFQVDLPS</sequence>
<gene>
    <name evidence="3" type="ORF">HCJ38_12015</name>
</gene>
<dbReference type="RefSeq" id="WP_185381400.1">
    <property type="nucleotide sequence ID" value="NZ_JAASTW010000016.1"/>
</dbReference>
<organism evidence="3 4">
    <name type="scientific">Listeria immobilis</name>
    <dbReference type="NCBI Taxonomy" id="2713502"/>
    <lineage>
        <taxon>Bacteria</taxon>
        <taxon>Bacillati</taxon>
        <taxon>Bacillota</taxon>
        <taxon>Bacilli</taxon>
        <taxon>Bacillales</taxon>
        <taxon>Listeriaceae</taxon>
        <taxon>Listeria</taxon>
    </lineage>
</organism>
<dbReference type="InterPro" id="IPR039329">
    <property type="entry name" value="SIAE"/>
</dbReference>
<evidence type="ECO:0000256" key="1">
    <source>
        <dbReference type="ARBA" id="ARBA00022801"/>
    </source>
</evidence>
<name>A0A7X0X8W3_9LIST</name>
<dbReference type="GO" id="GO:0005975">
    <property type="term" value="P:carbohydrate metabolic process"/>
    <property type="evidence" value="ECO:0007669"/>
    <property type="project" value="TreeGrafter"/>
</dbReference>
<dbReference type="Gene3D" id="3.40.50.1110">
    <property type="entry name" value="SGNH hydrolase"/>
    <property type="match status" value="1"/>
</dbReference>
<proteinExistence type="predicted"/>
<dbReference type="InterPro" id="IPR036514">
    <property type="entry name" value="SGNH_hydro_sf"/>
</dbReference>
<feature type="domain" description="Sialate O-acetylesterase" evidence="2">
    <location>
        <begin position="279"/>
        <end position="378"/>
    </location>
</feature>
<evidence type="ECO:0000313" key="4">
    <source>
        <dbReference type="Proteomes" id="UP000561617"/>
    </source>
</evidence>
<dbReference type="PANTHER" id="PTHR22901">
    <property type="entry name" value="SIALATE O-ACETYLESTERASE"/>
    <property type="match status" value="1"/>
</dbReference>
<feature type="domain" description="Sialate O-acetylesterase" evidence="2">
    <location>
        <begin position="87"/>
        <end position="186"/>
    </location>
</feature>
<dbReference type="Proteomes" id="UP000561617">
    <property type="component" value="Unassembled WGS sequence"/>
</dbReference>
<dbReference type="SUPFAM" id="SSF52266">
    <property type="entry name" value="SGNH hydrolase"/>
    <property type="match status" value="1"/>
</dbReference>
<dbReference type="GO" id="GO:0001681">
    <property type="term" value="F:sialate O-acetylesterase activity"/>
    <property type="evidence" value="ECO:0007669"/>
    <property type="project" value="InterPro"/>
</dbReference>
<reference evidence="3 4" key="1">
    <citation type="submission" date="2020-03" db="EMBL/GenBank/DDBJ databases">
        <title>Soil Listeria distribution.</title>
        <authorList>
            <person name="Liao J."/>
            <person name="Wiedmann M."/>
        </authorList>
    </citation>
    <scope>NUCLEOTIDE SEQUENCE [LARGE SCALE GENOMIC DNA]</scope>
    <source>
        <strain evidence="3 4">FSL L7-1554</strain>
    </source>
</reference>
<evidence type="ECO:0000313" key="3">
    <source>
        <dbReference type="EMBL" id="MBC1489719.1"/>
    </source>
</evidence>
<accession>A0A7X0X8W3</accession>
<evidence type="ECO:0000259" key="2">
    <source>
        <dbReference type="Pfam" id="PF03629"/>
    </source>
</evidence>
<dbReference type="Pfam" id="PF03629">
    <property type="entry name" value="SASA"/>
    <property type="match status" value="2"/>
</dbReference>
<dbReference type="EMBL" id="JAASTW010000016">
    <property type="protein sequence ID" value="MBC1489719.1"/>
    <property type="molecule type" value="Genomic_DNA"/>
</dbReference>
<dbReference type="InterPro" id="IPR005181">
    <property type="entry name" value="SASA"/>
</dbReference>
<dbReference type="AlphaFoldDB" id="A0A7X0X8W3"/>
<protein>
    <submittedName>
        <fullName evidence="3">Sialate O-acetylesterase</fullName>
    </submittedName>
</protein>
<comment type="caution">
    <text evidence="3">The sequence shown here is derived from an EMBL/GenBank/DDBJ whole genome shotgun (WGS) entry which is preliminary data.</text>
</comment>